<dbReference type="Proteomes" id="UP000244224">
    <property type="component" value="Unassembled WGS sequence"/>
</dbReference>
<dbReference type="EMBL" id="QBKP01000033">
    <property type="protein sequence ID" value="PTX41094.1"/>
    <property type="molecule type" value="Genomic_DNA"/>
</dbReference>
<evidence type="ECO:0000313" key="1">
    <source>
        <dbReference type="EMBL" id="PTX41094.1"/>
    </source>
</evidence>
<protein>
    <submittedName>
        <fullName evidence="1">Uncharacterized protein</fullName>
    </submittedName>
</protein>
<keyword evidence="2" id="KW-1185">Reference proteome</keyword>
<gene>
    <name evidence="1" type="ORF">C8N34_13316</name>
</gene>
<reference evidence="1 2" key="1">
    <citation type="submission" date="2018-04" db="EMBL/GenBank/DDBJ databases">
        <title>Genomic Encyclopedia of Archaeal and Bacterial Type Strains, Phase II (KMG-II): from individual species to whole genera.</title>
        <authorList>
            <person name="Goeker M."/>
        </authorList>
    </citation>
    <scope>NUCLEOTIDE SEQUENCE [LARGE SCALE GENOMIC DNA]</scope>
    <source>
        <strain evidence="1 2">DSM 21823</strain>
    </source>
</reference>
<name>A0A2T6ABA8_9RHOB</name>
<evidence type="ECO:0000313" key="2">
    <source>
        <dbReference type="Proteomes" id="UP000244224"/>
    </source>
</evidence>
<dbReference type="RefSeq" id="WP_108130866.1">
    <property type="nucleotide sequence ID" value="NZ_QBKP01000033.1"/>
</dbReference>
<comment type="caution">
    <text evidence="1">The sequence shown here is derived from an EMBL/GenBank/DDBJ whole genome shotgun (WGS) entry which is preliminary data.</text>
</comment>
<organism evidence="1 2">
    <name type="scientific">Gemmobacter caeni</name>
    <dbReference type="NCBI Taxonomy" id="589035"/>
    <lineage>
        <taxon>Bacteria</taxon>
        <taxon>Pseudomonadati</taxon>
        <taxon>Pseudomonadota</taxon>
        <taxon>Alphaproteobacteria</taxon>
        <taxon>Rhodobacterales</taxon>
        <taxon>Paracoccaceae</taxon>
        <taxon>Gemmobacter</taxon>
    </lineage>
</organism>
<proteinExistence type="predicted"/>
<accession>A0A2T6ABA8</accession>
<sequence length="87" mass="9933">MQKYEAGKNSISIWRFVQLSKLLKFDPLDLLDVDECSPEPWGEGDGNSPTSSMWLIGERARLRKAYFSLSLEKRLAFLRLLEATATP</sequence>
<dbReference type="AlphaFoldDB" id="A0A2T6ABA8"/>